<feature type="transmembrane region" description="Helical" evidence="5">
    <location>
        <begin position="315"/>
        <end position="334"/>
    </location>
</feature>
<name>A0A517TVC1_9BACT</name>
<keyword evidence="5" id="KW-0874">Quinone</keyword>
<dbReference type="Pfam" id="PF00361">
    <property type="entry name" value="Proton_antipo_M"/>
    <property type="match status" value="1"/>
</dbReference>
<feature type="transmembrane region" description="Helical" evidence="5">
    <location>
        <begin position="167"/>
        <end position="191"/>
    </location>
</feature>
<dbReference type="NCBIfam" id="TIGR01770">
    <property type="entry name" value="NDH_I_N"/>
    <property type="match status" value="1"/>
</dbReference>
<sequence length="500" mass="52314">MATAIEQLTNGVHFLAPELILVVAVCVMFLTGPFFVTEAGVGAPGLRKRWGALALVAIGCAGFVWWTSDAVRPLDTGPFRADALTWYVRGLTLALGALISIVLVDQIDDGHSAESQACLLAILVGVNLTALANDLIVLFLALELVSIPTYVLLYLPRRGEANQEAAIKYMLLSIFSSAIVLYGMCMLYGAAGTTNLAGIAEVFSAGKSDGAATLVRLSVALLIAGLSFRLGAVPFHFYAPDVFQGIPSAAAAMLSYVPKMVGFAALLRLLPLVDGLGVTEAVSGPSAQMLIAALAIATMTIGNLLALRQDNLYRLMAYSSVAHAGYMMIGLVVQSENSDVSGVGALLFYLATYALITIGVFALFAGVSSDKSPVRTVSDLAGMSRIHPAVALALAVCLFSLTGLPPTVGMLGKLNLFLASWGEGTTLGRSLAIVLAVNAAISAWYYLRLIGVMFFDTAPAGEKSKLTLAPAVAGTLCSVASILLFISPQQLWEAAVKFVP</sequence>
<comment type="subunit">
    <text evidence="5">NDH-1 is composed of 14 different subunits. Subunits NuoA, H, J, K, L, M, N constitute the membrane sector of the complex.</text>
</comment>
<gene>
    <name evidence="8" type="primary">nuoN_1</name>
    <name evidence="5" type="synonym">nuoN</name>
    <name evidence="8" type="ORF">I41_14860</name>
</gene>
<proteinExistence type="inferred from homology"/>
<protein>
    <recommendedName>
        <fullName evidence="5">NADH-quinone oxidoreductase subunit N</fullName>
        <ecNumber evidence="5">7.1.1.-</ecNumber>
    </recommendedName>
    <alternativeName>
        <fullName evidence="5">NADH dehydrogenase I subunit N</fullName>
    </alternativeName>
    <alternativeName>
        <fullName evidence="5">NDH-1 subunit N</fullName>
    </alternativeName>
</protein>
<dbReference type="GO" id="GO:0042773">
    <property type="term" value="P:ATP synthesis coupled electron transport"/>
    <property type="evidence" value="ECO:0007669"/>
    <property type="project" value="InterPro"/>
</dbReference>
<feature type="domain" description="NADH:quinone oxidoreductase/Mrp antiporter transmembrane" evidence="7">
    <location>
        <begin position="132"/>
        <end position="430"/>
    </location>
</feature>
<keyword evidence="4 5" id="KW-0472">Membrane</keyword>
<keyword evidence="5" id="KW-1003">Cell membrane</keyword>
<keyword evidence="9" id="KW-1185">Reference proteome</keyword>
<evidence type="ECO:0000256" key="4">
    <source>
        <dbReference type="ARBA" id="ARBA00023136"/>
    </source>
</evidence>
<dbReference type="GO" id="GO:0050136">
    <property type="term" value="F:NADH dehydrogenase (quinone) (non-electrogenic) activity"/>
    <property type="evidence" value="ECO:0007669"/>
    <property type="project" value="UniProtKB-UniRule"/>
</dbReference>
<comment type="function">
    <text evidence="5">NDH-1 shuttles electrons from NADH, via FMN and iron-sulfur (Fe-S) centers, to quinones in the respiratory chain. The immediate electron acceptor for the enzyme in this species is believed to be ubiquinone. Couples the redox reaction to proton translocation (for every two electrons transferred, four hydrogen ions are translocated across the cytoplasmic membrane), and thus conserves the redox energy in a proton gradient.</text>
</comment>
<feature type="transmembrane region" description="Helical" evidence="5">
    <location>
        <begin position="86"/>
        <end position="104"/>
    </location>
</feature>
<feature type="transmembrane region" description="Helical" evidence="5">
    <location>
        <begin position="242"/>
        <end position="267"/>
    </location>
</feature>
<feature type="transmembrane region" description="Helical" evidence="5">
    <location>
        <begin position="468"/>
        <end position="486"/>
    </location>
</feature>
<keyword evidence="2 5" id="KW-0812">Transmembrane</keyword>
<dbReference type="GO" id="GO:0005886">
    <property type="term" value="C:plasma membrane"/>
    <property type="evidence" value="ECO:0007669"/>
    <property type="project" value="UniProtKB-SubCell"/>
</dbReference>
<feature type="transmembrane region" description="Helical" evidence="5">
    <location>
        <begin position="346"/>
        <end position="367"/>
    </location>
</feature>
<evidence type="ECO:0000313" key="8">
    <source>
        <dbReference type="EMBL" id="QDT72314.1"/>
    </source>
</evidence>
<evidence type="ECO:0000313" key="9">
    <source>
        <dbReference type="Proteomes" id="UP000317909"/>
    </source>
</evidence>
<accession>A0A517TVC1</accession>
<dbReference type="Proteomes" id="UP000317909">
    <property type="component" value="Chromosome"/>
</dbReference>
<keyword evidence="5" id="KW-0830">Ubiquinone</keyword>
<dbReference type="HAMAP" id="MF_00445">
    <property type="entry name" value="NDH1_NuoN_1"/>
    <property type="match status" value="1"/>
</dbReference>
<keyword evidence="3 5" id="KW-1133">Transmembrane helix</keyword>
<feature type="transmembrane region" description="Helical" evidence="5">
    <location>
        <begin position="211"/>
        <end position="230"/>
    </location>
</feature>
<evidence type="ECO:0000259" key="7">
    <source>
        <dbReference type="Pfam" id="PF00361"/>
    </source>
</evidence>
<dbReference type="InterPro" id="IPR001750">
    <property type="entry name" value="ND/Mrp_TM"/>
</dbReference>
<reference evidence="8 9" key="1">
    <citation type="submission" date="2019-02" db="EMBL/GenBank/DDBJ databases">
        <title>Deep-cultivation of Planctomycetes and their phenomic and genomic characterization uncovers novel biology.</title>
        <authorList>
            <person name="Wiegand S."/>
            <person name="Jogler M."/>
            <person name="Boedeker C."/>
            <person name="Pinto D."/>
            <person name="Vollmers J."/>
            <person name="Rivas-Marin E."/>
            <person name="Kohn T."/>
            <person name="Peeters S.H."/>
            <person name="Heuer A."/>
            <person name="Rast P."/>
            <person name="Oberbeckmann S."/>
            <person name="Bunk B."/>
            <person name="Jeske O."/>
            <person name="Meyerdierks A."/>
            <person name="Storesund J.E."/>
            <person name="Kallscheuer N."/>
            <person name="Luecker S."/>
            <person name="Lage O.M."/>
            <person name="Pohl T."/>
            <person name="Merkel B.J."/>
            <person name="Hornburger P."/>
            <person name="Mueller R.-W."/>
            <person name="Bruemmer F."/>
            <person name="Labrenz M."/>
            <person name="Spormann A.M."/>
            <person name="Op den Camp H."/>
            <person name="Overmann J."/>
            <person name="Amann R."/>
            <person name="Jetten M.S.M."/>
            <person name="Mascher T."/>
            <person name="Medema M.H."/>
            <person name="Devos D.P."/>
            <person name="Kaster A.-K."/>
            <person name="Ovreas L."/>
            <person name="Rohde M."/>
            <person name="Galperin M.Y."/>
            <person name="Jogler C."/>
        </authorList>
    </citation>
    <scope>NUCLEOTIDE SEQUENCE [LARGE SCALE GENOMIC DNA]</scope>
    <source>
        <strain evidence="8 9">I41</strain>
    </source>
</reference>
<organism evidence="8 9">
    <name type="scientific">Lacipirellula limnantheis</name>
    <dbReference type="NCBI Taxonomy" id="2528024"/>
    <lineage>
        <taxon>Bacteria</taxon>
        <taxon>Pseudomonadati</taxon>
        <taxon>Planctomycetota</taxon>
        <taxon>Planctomycetia</taxon>
        <taxon>Pirellulales</taxon>
        <taxon>Lacipirellulaceae</taxon>
        <taxon>Lacipirellula</taxon>
    </lineage>
</organism>
<comment type="similarity">
    <text evidence="5">Belongs to the complex I subunit 2 family.</text>
</comment>
<dbReference type="PANTHER" id="PTHR22773">
    <property type="entry name" value="NADH DEHYDROGENASE"/>
    <property type="match status" value="1"/>
</dbReference>
<dbReference type="OrthoDB" id="9807568at2"/>
<feature type="transmembrane region" description="Helical" evidence="5">
    <location>
        <begin position="19"/>
        <end position="37"/>
    </location>
</feature>
<feature type="transmembrane region" description="Helical" evidence="5">
    <location>
        <begin position="116"/>
        <end position="132"/>
    </location>
</feature>
<evidence type="ECO:0000256" key="1">
    <source>
        <dbReference type="ARBA" id="ARBA00004127"/>
    </source>
</evidence>
<feature type="transmembrane region" description="Helical" evidence="5">
    <location>
        <begin position="287"/>
        <end position="306"/>
    </location>
</feature>
<dbReference type="InterPro" id="IPR010096">
    <property type="entry name" value="NADH-Q_OxRdtase_suN/2"/>
</dbReference>
<dbReference type="AlphaFoldDB" id="A0A517TVC1"/>
<dbReference type="GO" id="GO:0048038">
    <property type="term" value="F:quinone binding"/>
    <property type="evidence" value="ECO:0007669"/>
    <property type="project" value="UniProtKB-KW"/>
</dbReference>
<feature type="transmembrane region" description="Helical" evidence="5">
    <location>
        <begin position="49"/>
        <end position="66"/>
    </location>
</feature>
<dbReference type="EC" id="7.1.1.-" evidence="5"/>
<dbReference type="EMBL" id="CP036339">
    <property type="protein sequence ID" value="QDT72314.1"/>
    <property type="molecule type" value="Genomic_DNA"/>
</dbReference>
<evidence type="ECO:0000256" key="3">
    <source>
        <dbReference type="ARBA" id="ARBA00022989"/>
    </source>
</evidence>
<comment type="subcellular location">
    <subcellularLocation>
        <location evidence="5">Cell membrane</location>
        <topology evidence="5">Multi-pass membrane protein</topology>
    </subcellularLocation>
    <subcellularLocation>
        <location evidence="1">Endomembrane system</location>
        <topology evidence="1">Multi-pass membrane protein</topology>
    </subcellularLocation>
    <subcellularLocation>
        <location evidence="6">Membrane</location>
        <topology evidence="6">Multi-pass membrane protein</topology>
    </subcellularLocation>
</comment>
<keyword evidence="5" id="KW-0520">NAD</keyword>
<keyword evidence="5" id="KW-1278">Translocase</keyword>
<keyword evidence="5" id="KW-0813">Transport</keyword>
<feature type="transmembrane region" description="Helical" evidence="5">
    <location>
        <begin position="427"/>
        <end position="447"/>
    </location>
</feature>
<keyword evidence="8" id="KW-0560">Oxidoreductase</keyword>
<dbReference type="GO" id="GO:0012505">
    <property type="term" value="C:endomembrane system"/>
    <property type="evidence" value="ECO:0007669"/>
    <property type="project" value="UniProtKB-SubCell"/>
</dbReference>
<evidence type="ECO:0000256" key="2">
    <source>
        <dbReference type="ARBA" id="ARBA00022692"/>
    </source>
</evidence>
<feature type="transmembrane region" description="Helical" evidence="5">
    <location>
        <begin position="388"/>
        <end position="407"/>
    </location>
</feature>
<evidence type="ECO:0000256" key="6">
    <source>
        <dbReference type="RuleBase" id="RU000320"/>
    </source>
</evidence>
<dbReference type="RefSeq" id="WP_145431899.1">
    <property type="nucleotide sequence ID" value="NZ_CP036339.1"/>
</dbReference>
<comment type="catalytic activity">
    <reaction evidence="5">
        <text>a quinone + NADH + 5 H(+)(in) = a quinol + NAD(+) + 4 H(+)(out)</text>
        <dbReference type="Rhea" id="RHEA:57888"/>
        <dbReference type="ChEBI" id="CHEBI:15378"/>
        <dbReference type="ChEBI" id="CHEBI:24646"/>
        <dbReference type="ChEBI" id="CHEBI:57540"/>
        <dbReference type="ChEBI" id="CHEBI:57945"/>
        <dbReference type="ChEBI" id="CHEBI:132124"/>
    </reaction>
</comment>
<dbReference type="KEGG" id="llh:I41_14860"/>
<evidence type="ECO:0000256" key="5">
    <source>
        <dbReference type="HAMAP-Rule" id="MF_00445"/>
    </source>
</evidence>
<feature type="transmembrane region" description="Helical" evidence="5">
    <location>
        <begin position="138"/>
        <end position="155"/>
    </location>
</feature>
<dbReference type="GO" id="GO:0008137">
    <property type="term" value="F:NADH dehydrogenase (ubiquinone) activity"/>
    <property type="evidence" value="ECO:0007669"/>
    <property type="project" value="InterPro"/>
</dbReference>